<feature type="non-terminal residue" evidence="1">
    <location>
        <position position="1"/>
    </location>
</feature>
<sequence length="227" mass="25032">EHVAKEAEKQLTDAIDAAKKVMENEGDAVTKTQIDSVDSIQLAQDIKLVFEKCKKAHGPVASTEKDGLKSDLTGYQTNKKVAWDKVNQYQKAAGKGYADEALEKVSEGQKKDQATYAKYAAMESAKKAREEATKDGVTDETLIKRGQISAEFKNSDKDDEKALVVIAERAGETTKYSDSKDKIEQGLTEIKKHIDLLEKIIKAKSSDSSNEGQLRKKLEEFDGKSGK</sequence>
<organism evidence="1 2">
    <name type="scientific">Racocetra persica</name>
    <dbReference type="NCBI Taxonomy" id="160502"/>
    <lineage>
        <taxon>Eukaryota</taxon>
        <taxon>Fungi</taxon>
        <taxon>Fungi incertae sedis</taxon>
        <taxon>Mucoromycota</taxon>
        <taxon>Glomeromycotina</taxon>
        <taxon>Glomeromycetes</taxon>
        <taxon>Diversisporales</taxon>
        <taxon>Gigasporaceae</taxon>
        <taxon>Racocetra</taxon>
    </lineage>
</organism>
<reference evidence="1" key="1">
    <citation type="submission" date="2021-06" db="EMBL/GenBank/DDBJ databases">
        <authorList>
            <person name="Kallberg Y."/>
            <person name="Tangrot J."/>
            <person name="Rosling A."/>
        </authorList>
    </citation>
    <scope>NUCLEOTIDE SEQUENCE</scope>
    <source>
        <strain evidence="1">MA461A</strain>
    </source>
</reference>
<gene>
    <name evidence="1" type="ORF">RPERSI_LOCUS17855</name>
</gene>
<accession>A0ACA9R9J3</accession>
<dbReference type="Proteomes" id="UP000789920">
    <property type="component" value="Unassembled WGS sequence"/>
</dbReference>
<comment type="caution">
    <text evidence="1">The sequence shown here is derived from an EMBL/GenBank/DDBJ whole genome shotgun (WGS) entry which is preliminary data.</text>
</comment>
<proteinExistence type="predicted"/>
<keyword evidence="2" id="KW-1185">Reference proteome</keyword>
<evidence type="ECO:0000313" key="1">
    <source>
        <dbReference type="EMBL" id="CAG8782821.1"/>
    </source>
</evidence>
<protein>
    <submittedName>
        <fullName evidence="1">1138_t:CDS:1</fullName>
    </submittedName>
</protein>
<dbReference type="EMBL" id="CAJVQC010046309">
    <property type="protein sequence ID" value="CAG8782821.1"/>
    <property type="molecule type" value="Genomic_DNA"/>
</dbReference>
<name>A0ACA9R9J3_9GLOM</name>
<evidence type="ECO:0000313" key="2">
    <source>
        <dbReference type="Proteomes" id="UP000789920"/>
    </source>
</evidence>